<dbReference type="Proteomes" id="UP000887540">
    <property type="component" value="Unplaced"/>
</dbReference>
<protein>
    <submittedName>
        <fullName evidence="4">Proteasome activator PA28 C-terminal domain-containing protein</fullName>
    </submittedName>
</protein>
<feature type="transmembrane region" description="Helical" evidence="1">
    <location>
        <begin position="78"/>
        <end position="103"/>
    </location>
</feature>
<dbReference type="InterPro" id="IPR036997">
    <property type="entry name" value="PA28_C_sf"/>
</dbReference>
<sequence>MNFPYGSTAQDFPHTNEKFAIARLRVGDIQSDLNDVLHDKGSRDLEHRIAYGTFALASFIFIWSYTCFYEINLQSLPMLIIFILTFFVSSIFLMVQLGMGELWTLTRNFKIKQNEKLLELTKILKPEVNALDQKNFQLHLWIEMQTPSMDYGEKLSNAFWPMAVNASRDLHFAINATLESMKSIELSADRHVEALGMIANREQVSVHFKNIQVIEEYAFRHLIEAVRELTCKITILYDLFMKNYEALNVKEKSHLENGYL</sequence>
<reference evidence="4" key="1">
    <citation type="submission" date="2022-11" db="UniProtKB">
        <authorList>
            <consortium name="WormBaseParasite"/>
        </authorList>
    </citation>
    <scope>IDENTIFICATION</scope>
</reference>
<keyword evidence="1" id="KW-1133">Transmembrane helix</keyword>
<keyword evidence="1" id="KW-0472">Membrane</keyword>
<keyword evidence="1" id="KW-0812">Transmembrane</keyword>
<dbReference type="AlphaFoldDB" id="A0A914E4E0"/>
<dbReference type="SUPFAM" id="SSF47216">
    <property type="entry name" value="Proteasome activator"/>
    <property type="match status" value="1"/>
</dbReference>
<dbReference type="Gene3D" id="1.20.120.180">
    <property type="entry name" value="Proteasome activator pa28, C-terminal domain"/>
    <property type="match status" value="1"/>
</dbReference>
<evidence type="ECO:0000313" key="3">
    <source>
        <dbReference type="Proteomes" id="UP000887540"/>
    </source>
</evidence>
<dbReference type="GO" id="GO:0008537">
    <property type="term" value="C:proteasome activator complex"/>
    <property type="evidence" value="ECO:0007669"/>
    <property type="project" value="InterPro"/>
</dbReference>
<name>A0A914E4E0_9BILA</name>
<feature type="domain" description="Proteasome activator PA28 C-terminal" evidence="2">
    <location>
        <begin position="111"/>
        <end position="248"/>
    </location>
</feature>
<proteinExistence type="predicted"/>
<organism evidence="3 4">
    <name type="scientific">Acrobeloides nanus</name>
    <dbReference type="NCBI Taxonomy" id="290746"/>
    <lineage>
        <taxon>Eukaryota</taxon>
        <taxon>Metazoa</taxon>
        <taxon>Ecdysozoa</taxon>
        <taxon>Nematoda</taxon>
        <taxon>Chromadorea</taxon>
        <taxon>Rhabditida</taxon>
        <taxon>Tylenchina</taxon>
        <taxon>Cephalobomorpha</taxon>
        <taxon>Cephaloboidea</taxon>
        <taxon>Cephalobidae</taxon>
        <taxon>Acrobeloides</taxon>
    </lineage>
</organism>
<accession>A0A914E4E0</accession>
<evidence type="ECO:0000256" key="1">
    <source>
        <dbReference type="SAM" id="Phobius"/>
    </source>
</evidence>
<dbReference type="InterPro" id="IPR003186">
    <property type="entry name" value="PA28_C"/>
</dbReference>
<evidence type="ECO:0000259" key="2">
    <source>
        <dbReference type="Pfam" id="PF02252"/>
    </source>
</evidence>
<dbReference type="InterPro" id="IPR036252">
    <property type="entry name" value="Proteasome_activ_sf"/>
</dbReference>
<evidence type="ECO:0000313" key="4">
    <source>
        <dbReference type="WBParaSite" id="ACRNAN_scaffold5447.g10424.t1"/>
    </source>
</evidence>
<dbReference type="WBParaSite" id="ACRNAN_scaffold5447.g10424.t1">
    <property type="protein sequence ID" value="ACRNAN_scaffold5447.g10424.t1"/>
    <property type="gene ID" value="ACRNAN_scaffold5447.g10424"/>
</dbReference>
<keyword evidence="3" id="KW-1185">Reference proteome</keyword>
<feature type="transmembrane region" description="Helical" evidence="1">
    <location>
        <begin position="49"/>
        <end position="66"/>
    </location>
</feature>
<dbReference type="Pfam" id="PF02252">
    <property type="entry name" value="PA28_C"/>
    <property type="match status" value="1"/>
</dbReference>